<sequence>MLQIYGLLKLTLALKDDEVDAALKKEEEDDDNILDTESCQLVGKFFPDNLDMVEGEIFYQPIVFEKGVFHAEDGAVTDEA</sequence>
<comment type="caution">
    <text evidence="1">The sequence shown here is derived from an EMBL/GenBank/DDBJ whole genome shotgun (WGS) entry which is preliminary data.</text>
</comment>
<name>A0ABR3ZW73_9LECA</name>
<protein>
    <submittedName>
        <fullName evidence="1">Uncharacterized protein</fullName>
    </submittedName>
</protein>
<keyword evidence="2" id="KW-1185">Reference proteome</keyword>
<dbReference type="EMBL" id="JBEFKJ010000051">
    <property type="protein sequence ID" value="KAL2036769.1"/>
    <property type="molecule type" value="Genomic_DNA"/>
</dbReference>
<gene>
    <name evidence="1" type="ORF">N7G274_010493</name>
</gene>
<organism evidence="1 2">
    <name type="scientific">Stereocaulon virgatum</name>
    <dbReference type="NCBI Taxonomy" id="373712"/>
    <lineage>
        <taxon>Eukaryota</taxon>
        <taxon>Fungi</taxon>
        <taxon>Dikarya</taxon>
        <taxon>Ascomycota</taxon>
        <taxon>Pezizomycotina</taxon>
        <taxon>Lecanoromycetes</taxon>
        <taxon>OSLEUM clade</taxon>
        <taxon>Lecanoromycetidae</taxon>
        <taxon>Lecanorales</taxon>
        <taxon>Lecanorineae</taxon>
        <taxon>Stereocaulaceae</taxon>
        <taxon>Stereocaulon</taxon>
    </lineage>
</organism>
<reference evidence="1 2" key="1">
    <citation type="submission" date="2024-09" db="EMBL/GenBank/DDBJ databases">
        <title>Rethinking Asexuality: The Enigmatic Case of Functional Sexual Genes in Lepraria (Stereocaulaceae).</title>
        <authorList>
            <person name="Doellman M."/>
            <person name="Sun Y."/>
            <person name="Barcenas-Pena A."/>
            <person name="Lumbsch H.T."/>
            <person name="Grewe F."/>
        </authorList>
    </citation>
    <scope>NUCLEOTIDE SEQUENCE [LARGE SCALE GENOMIC DNA]</scope>
    <source>
        <strain evidence="1 2">Mercado 3170</strain>
    </source>
</reference>
<accession>A0ABR3ZW73</accession>
<evidence type="ECO:0000313" key="1">
    <source>
        <dbReference type="EMBL" id="KAL2036769.1"/>
    </source>
</evidence>
<evidence type="ECO:0000313" key="2">
    <source>
        <dbReference type="Proteomes" id="UP001590950"/>
    </source>
</evidence>
<dbReference type="Proteomes" id="UP001590950">
    <property type="component" value="Unassembled WGS sequence"/>
</dbReference>
<proteinExistence type="predicted"/>